<gene>
    <name evidence="1" type="ORF">CRENPOLYSF1_540015</name>
</gene>
<keyword evidence="2" id="KW-1185">Reference proteome</keyword>
<proteinExistence type="predicted"/>
<dbReference type="Proteomes" id="UP000195667">
    <property type="component" value="Unassembled WGS sequence"/>
</dbReference>
<dbReference type="EMBL" id="FUKI01000131">
    <property type="protein sequence ID" value="SJM94407.1"/>
    <property type="molecule type" value="Genomic_DNA"/>
</dbReference>
<organism evidence="1 2">
    <name type="scientific">Crenothrix polyspora</name>
    <dbReference type="NCBI Taxonomy" id="360316"/>
    <lineage>
        <taxon>Bacteria</taxon>
        <taxon>Pseudomonadati</taxon>
        <taxon>Pseudomonadota</taxon>
        <taxon>Gammaproteobacteria</taxon>
        <taxon>Methylococcales</taxon>
        <taxon>Crenotrichaceae</taxon>
        <taxon>Crenothrix</taxon>
    </lineage>
</organism>
<reference evidence="2" key="1">
    <citation type="submission" date="2017-02" db="EMBL/GenBank/DDBJ databases">
        <authorList>
            <person name="Daims H."/>
        </authorList>
    </citation>
    <scope>NUCLEOTIDE SEQUENCE [LARGE SCALE GENOMIC DNA]</scope>
</reference>
<name>A0A1R4HDX0_9GAMM</name>
<protein>
    <recommendedName>
        <fullName evidence="3">Lipoprotein</fullName>
    </recommendedName>
</protein>
<accession>A0A1R4HDX0</accession>
<dbReference type="AlphaFoldDB" id="A0A1R4HDX0"/>
<evidence type="ECO:0000313" key="2">
    <source>
        <dbReference type="Proteomes" id="UP000195667"/>
    </source>
</evidence>
<dbReference type="PROSITE" id="PS51257">
    <property type="entry name" value="PROKAR_LIPOPROTEIN"/>
    <property type="match status" value="1"/>
</dbReference>
<evidence type="ECO:0008006" key="3">
    <source>
        <dbReference type="Google" id="ProtNLM"/>
    </source>
</evidence>
<sequence length="38" mass="4331">MKKHTVLFWTVLIMLTVGCEGNTTGMNRHKPEHHTNAP</sequence>
<evidence type="ECO:0000313" key="1">
    <source>
        <dbReference type="EMBL" id="SJM94407.1"/>
    </source>
</evidence>